<dbReference type="Proteomes" id="UP000012371">
    <property type="component" value="Unassembled WGS sequence"/>
</dbReference>
<organism evidence="1 2">
    <name type="scientific">Leptospira terpstrae serovar Hualin str. LT 11-33 = ATCC 700639</name>
    <dbReference type="NCBI Taxonomy" id="1257025"/>
    <lineage>
        <taxon>Bacteria</taxon>
        <taxon>Pseudomonadati</taxon>
        <taxon>Spirochaetota</taxon>
        <taxon>Spirochaetia</taxon>
        <taxon>Leptospirales</taxon>
        <taxon>Leptospiraceae</taxon>
        <taxon>Leptospira</taxon>
    </lineage>
</organism>
<dbReference type="AlphaFoldDB" id="N1W401"/>
<protein>
    <submittedName>
        <fullName evidence="1">Uncharacterized protein</fullName>
    </submittedName>
</protein>
<dbReference type="OrthoDB" id="327305at2"/>
<proteinExistence type="predicted"/>
<sequence length="195" mass="21439">MFFCKELKLRKMRIWNQISITKKIFISCILTIFIVNCAGDKKDDNASALLAPLLLYAYPTNADLPQPALNTANLIVGEASYTKNIGICRGNFGVDDNIQIPNNDFSLPAFFLHKVDFSKTSDVFVTDLGNFVLNVGIPPGGGAYDPIASCPVKIMENSNTIYDIQVKDCQLDKIQAPVTPAVITLSFRVRCSKGL</sequence>
<dbReference type="EMBL" id="AOGW02000008">
    <property type="protein sequence ID" value="EMY62396.1"/>
    <property type="molecule type" value="Genomic_DNA"/>
</dbReference>
<gene>
    <name evidence="1" type="ORF">LEP1GSC203_2218</name>
</gene>
<name>N1W401_9LEPT</name>
<dbReference type="STRING" id="1257025.LEP1GSC203_2218"/>
<accession>N1W401</accession>
<comment type="caution">
    <text evidence="1">The sequence shown here is derived from an EMBL/GenBank/DDBJ whole genome shotgun (WGS) entry which is preliminary data.</text>
</comment>
<keyword evidence="2" id="KW-1185">Reference proteome</keyword>
<reference evidence="1" key="1">
    <citation type="submission" date="2013-03" db="EMBL/GenBank/DDBJ databases">
        <authorList>
            <person name="Harkins D.M."/>
            <person name="Durkin A.S."/>
            <person name="Brinkac L.M."/>
            <person name="Haft D.H."/>
            <person name="Selengut J.D."/>
            <person name="Sanka R."/>
            <person name="DePew J."/>
            <person name="Purushe J."/>
            <person name="Hartskeerl R.A."/>
            <person name="Ahmed A."/>
            <person name="van der Linden H."/>
            <person name="Goris M.G.A."/>
            <person name="Vinetz J.M."/>
            <person name="Sutton G.G."/>
            <person name="Nierman W.C."/>
            <person name="Fouts D.E."/>
        </authorList>
    </citation>
    <scope>NUCLEOTIDE SEQUENCE [LARGE SCALE GENOMIC DNA]</scope>
    <source>
        <strain evidence="1">LT 11-33</strain>
    </source>
</reference>
<evidence type="ECO:0000313" key="2">
    <source>
        <dbReference type="Proteomes" id="UP000012371"/>
    </source>
</evidence>
<evidence type="ECO:0000313" key="1">
    <source>
        <dbReference type="EMBL" id="EMY62396.1"/>
    </source>
</evidence>